<dbReference type="InterPro" id="IPR006047">
    <property type="entry name" value="GH13_cat_dom"/>
</dbReference>
<keyword evidence="6 10" id="KW-0328">Glycosyltransferase</keyword>
<evidence type="ECO:0000256" key="10">
    <source>
        <dbReference type="HAMAP-Rule" id="MF_00685"/>
    </source>
</evidence>
<keyword evidence="13" id="KW-1185">Reference proteome</keyword>
<dbReference type="RefSeq" id="WP_020370992.1">
    <property type="nucleotide sequence ID" value="NZ_APJW01000001.1"/>
</dbReference>
<sequence length="716" mass="82312">MVERFLDAKDLELLVAGKLADPHRVLGIISEDHQDHIVLFRPGADVIALEVLGDTLYAKKHHSGIFSCSVSKKILPHEYRIYHQNGLLTHDPYAFPVVWGEYDSHLFHQGTHYQIYNRMGAIPCTVGGIAGVLFSVWAPNAIRVSVVGDFNFWNGLVNPLRKVSVCGVWELFVPGIAPGEKYKWEILTKEGAVIVKTDPYGKSFEFPSQGAAIVVDPDRFSWTDTDWLQKRQKMLKSPLSIYEVHIGSWIWENNRPLNYRDLATKLAEYCHKMHYTHVELLPITEHPLNESWGYQTTGYYAPTCRYGSVEDFQFLVNYLHNHDIGVILDWVPGHFPTDHFALAAFDGSPIYENANDLHPHWYTHIFNYRCNEVANFLIGSALFWIDKMHIDGLRFDAVASMLYLDYGRSDGMWTPNIYGGNENLDAIEFIRHCNSVIHREFPGVLTFAEESTAFPKVTYSVSEGGLGFDYKWNLGWMHDILRYLRRDPIFRCHHQQDLTFSLWYAFNERSVLPLSHDEVVHGKGCLLDKMHGSMSEKFAYLRLLFSYQLCQPGKKLLFMGGEIAQPREWSTERPLEWAVLNDANHKNLQTCVSEINQCYQRFPQLWNDDPESFLWVDFSDSDNSVIAYYRLDKNNPESALLCIHHFSSMYFPSYSLRCQNVVDCSLIFNSDAKEFGGSGQGFRKPHINNELGVLDIELPPISTLIYSVKLDFSLSI</sequence>
<comment type="caution">
    <text evidence="12">The sequence shown here is derived from an EMBL/GenBank/DDBJ whole genome shotgun (WGS) entry which is preliminary data.</text>
</comment>
<dbReference type="Pfam" id="PF22019">
    <property type="entry name" value="GlgB_N"/>
    <property type="match status" value="1"/>
</dbReference>
<evidence type="ECO:0000313" key="13">
    <source>
        <dbReference type="Proteomes" id="UP000016064"/>
    </source>
</evidence>
<accession>A0ABN0N104</accession>
<evidence type="ECO:0000256" key="9">
    <source>
        <dbReference type="ARBA" id="ARBA00023277"/>
    </source>
</evidence>
<dbReference type="InterPro" id="IPR006407">
    <property type="entry name" value="GlgB"/>
</dbReference>
<dbReference type="Gene3D" id="2.60.40.1180">
    <property type="entry name" value="Golgi alpha-mannosidase II"/>
    <property type="match status" value="1"/>
</dbReference>
<evidence type="ECO:0000256" key="7">
    <source>
        <dbReference type="ARBA" id="ARBA00022679"/>
    </source>
</evidence>
<protein>
    <recommendedName>
        <fullName evidence="10">1,4-alpha-glucan branching enzyme GlgB</fullName>
        <ecNumber evidence="10">2.4.1.18</ecNumber>
    </recommendedName>
    <alternativeName>
        <fullName evidence="10">1,4-alpha-D-glucan:1,4-alpha-D-glucan 6-glucosyl-transferase</fullName>
    </alternativeName>
    <alternativeName>
        <fullName evidence="10">Alpha-(1-&gt;4)-glucan branching enzyme</fullName>
    </alternativeName>
    <alternativeName>
        <fullName evidence="10">Glycogen branching enzyme</fullName>
        <shortName evidence="10">BE</shortName>
    </alternativeName>
</protein>
<dbReference type="PANTHER" id="PTHR43651:SF3">
    <property type="entry name" value="1,4-ALPHA-GLUCAN-BRANCHING ENZYME"/>
    <property type="match status" value="1"/>
</dbReference>
<feature type="active site" description="Nucleophile" evidence="10">
    <location>
        <position position="396"/>
    </location>
</feature>
<comment type="catalytic activity">
    <reaction evidence="1 10">
        <text>Transfers a segment of a (1-&gt;4)-alpha-D-glucan chain to a primary hydroxy group in a similar glucan chain.</text>
        <dbReference type="EC" id="2.4.1.18"/>
    </reaction>
</comment>
<dbReference type="HAMAP" id="MF_00685">
    <property type="entry name" value="GlgB"/>
    <property type="match status" value="1"/>
</dbReference>
<dbReference type="Proteomes" id="UP000016064">
    <property type="component" value="Unassembled WGS sequence"/>
</dbReference>
<dbReference type="CDD" id="cd11322">
    <property type="entry name" value="AmyAc_Glg_BE"/>
    <property type="match status" value="1"/>
</dbReference>
<dbReference type="PANTHER" id="PTHR43651">
    <property type="entry name" value="1,4-ALPHA-GLUCAN-BRANCHING ENZYME"/>
    <property type="match status" value="1"/>
</dbReference>
<name>A0ABN0N104_9CHLA</name>
<dbReference type="EC" id="2.4.1.18" evidence="10"/>
<proteinExistence type="inferred from homology"/>
<dbReference type="Gene3D" id="3.20.20.80">
    <property type="entry name" value="Glycosidases"/>
    <property type="match status" value="1"/>
</dbReference>
<dbReference type="InterPro" id="IPR014756">
    <property type="entry name" value="Ig_E-set"/>
</dbReference>
<dbReference type="InterPro" id="IPR044143">
    <property type="entry name" value="GlgB_N_E_set_prok"/>
</dbReference>
<dbReference type="Pfam" id="PF02806">
    <property type="entry name" value="Alpha-amylase_C"/>
    <property type="match status" value="1"/>
</dbReference>
<dbReference type="Pfam" id="PF00128">
    <property type="entry name" value="Alpha-amylase"/>
    <property type="match status" value="1"/>
</dbReference>
<dbReference type="SUPFAM" id="SSF51011">
    <property type="entry name" value="Glycosyl hydrolase domain"/>
    <property type="match status" value="1"/>
</dbReference>
<dbReference type="SMART" id="SM00642">
    <property type="entry name" value="Aamy"/>
    <property type="match status" value="1"/>
</dbReference>
<reference evidence="12 13" key="1">
    <citation type="submission" date="2013-07" db="EMBL/GenBank/DDBJ databases">
        <title>Isolation of a new Chlamydia species from the feral Sacred Ibis (Threskiornis aethiopicus): Chlamydia ibidis.</title>
        <authorList>
            <person name="Vorimore F."/>
            <person name="Hsia R.-C."/>
            <person name="Huot-Creasy H."/>
            <person name="Bastian S."/>
            <person name="Deruyter L."/>
            <person name="Passet A."/>
            <person name="Sachse K."/>
            <person name="Bavoil P."/>
            <person name="Myers G."/>
            <person name="Laroucau K."/>
        </authorList>
    </citation>
    <scope>NUCLEOTIDE SEQUENCE [LARGE SCALE GENOMIC DNA]</scope>
    <source>
        <strain evidence="12 13">10-1398/6</strain>
    </source>
</reference>
<comment type="subunit">
    <text evidence="10">Monomer.</text>
</comment>
<dbReference type="NCBIfam" id="TIGR01515">
    <property type="entry name" value="branching_enzym"/>
    <property type="match status" value="1"/>
</dbReference>
<dbReference type="InterPro" id="IPR037439">
    <property type="entry name" value="Branching_enzy"/>
</dbReference>
<feature type="active site" description="Proton donor" evidence="10">
    <location>
        <position position="449"/>
    </location>
</feature>
<dbReference type="NCBIfam" id="NF003811">
    <property type="entry name" value="PRK05402.1"/>
    <property type="match status" value="1"/>
</dbReference>
<dbReference type="InterPro" id="IPR013780">
    <property type="entry name" value="Glyco_hydro_b"/>
</dbReference>
<evidence type="ECO:0000256" key="2">
    <source>
        <dbReference type="ARBA" id="ARBA00002953"/>
    </source>
</evidence>
<feature type="domain" description="Glycosyl hydrolase family 13 catalytic" evidence="11">
    <location>
        <begin position="243"/>
        <end position="584"/>
    </location>
</feature>
<evidence type="ECO:0000259" key="11">
    <source>
        <dbReference type="SMART" id="SM00642"/>
    </source>
</evidence>
<dbReference type="EMBL" id="APJW01000001">
    <property type="protein sequence ID" value="EQM63231.1"/>
    <property type="molecule type" value="Genomic_DNA"/>
</dbReference>
<dbReference type="InterPro" id="IPR017853">
    <property type="entry name" value="GH"/>
</dbReference>
<comment type="function">
    <text evidence="2 10">Catalyzes the formation of the alpha-1,6-glucosidic linkages in glycogen by scission of a 1,4-alpha-linked oligosaccharide from growing alpha-1,4-glucan chains and the subsequent attachment of the oligosaccharide to the alpha-1,6 position.</text>
</comment>
<evidence type="ECO:0000256" key="4">
    <source>
        <dbReference type="ARBA" id="ARBA00009000"/>
    </source>
</evidence>
<evidence type="ECO:0000256" key="1">
    <source>
        <dbReference type="ARBA" id="ARBA00000826"/>
    </source>
</evidence>
<dbReference type="NCBIfam" id="NF008967">
    <property type="entry name" value="PRK12313.1"/>
    <property type="match status" value="1"/>
</dbReference>
<keyword evidence="7 10" id="KW-0808">Transferase</keyword>
<evidence type="ECO:0000313" key="12">
    <source>
        <dbReference type="EMBL" id="EQM63231.1"/>
    </source>
</evidence>
<comment type="similarity">
    <text evidence="4 10">Belongs to the glycosyl hydrolase 13 family. GlgB subfamily.</text>
</comment>
<keyword evidence="9 10" id="KW-0119">Carbohydrate metabolism</keyword>
<comment type="pathway">
    <text evidence="3 10">Glycan biosynthesis; glycogen biosynthesis.</text>
</comment>
<evidence type="ECO:0000256" key="5">
    <source>
        <dbReference type="ARBA" id="ARBA00022600"/>
    </source>
</evidence>
<dbReference type="Gene3D" id="2.60.40.10">
    <property type="entry name" value="Immunoglobulins"/>
    <property type="match status" value="1"/>
</dbReference>
<evidence type="ECO:0000256" key="8">
    <source>
        <dbReference type="ARBA" id="ARBA00023056"/>
    </source>
</evidence>
<dbReference type="InterPro" id="IPR013783">
    <property type="entry name" value="Ig-like_fold"/>
</dbReference>
<organism evidence="12 13">
    <name type="scientific">Chlamydia ibidis 10-1398/6</name>
    <dbReference type="NCBI Taxonomy" id="1046581"/>
    <lineage>
        <taxon>Bacteria</taxon>
        <taxon>Pseudomonadati</taxon>
        <taxon>Chlamydiota</taxon>
        <taxon>Chlamydiia</taxon>
        <taxon>Chlamydiales</taxon>
        <taxon>Chlamydiaceae</taxon>
        <taxon>Chlamydia/Chlamydophila group</taxon>
        <taxon>Chlamydia</taxon>
    </lineage>
</organism>
<keyword evidence="5 10" id="KW-0321">Glycogen metabolism</keyword>
<dbReference type="Pfam" id="PF02922">
    <property type="entry name" value="CBM_48"/>
    <property type="match status" value="1"/>
</dbReference>
<dbReference type="InterPro" id="IPR006048">
    <property type="entry name" value="A-amylase/branching_C"/>
</dbReference>
<dbReference type="InterPro" id="IPR054169">
    <property type="entry name" value="GlgB_N"/>
</dbReference>
<evidence type="ECO:0000256" key="3">
    <source>
        <dbReference type="ARBA" id="ARBA00004964"/>
    </source>
</evidence>
<dbReference type="PIRSF" id="PIRSF000463">
    <property type="entry name" value="GlgB"/>
    <property type="match status" value="1"/>
</dbReference>
<gene>
    <name evidence="10 12" type="primary">glgB</name>
    <name evidence="12" type="ORF">H359_0352</name>
</gene>
<dbReference type="SUPFAM" id="SSF81296">
    <property type="entry name" value="E set domains"/>
    <property type="match status" value="2"/>
</dbReference>
<dbReference type="CDD" id="cd02855">
    <property type="entry name" value="E_set_GBE_prok_N"/>
    <property type="match status" value="1"/>
</dbReference>
<dbReference type="SUPFAM" id="SSF51445">
    <property type="entry name" value="(Trans)glycosidases"/>
    <property type="match status" value="1"/>
</dbReference>
<evidence type="ECO:0000256" key="6">
    <source>
        <dbReference type="ARBA" id="ARBA00022676"/>
    </source>
</evidence>
<dbReference type="GO" id="GO:0003844">
    <property type="term" value="F:1,4-alpha-glucan branching enzyme activity"/>
    <property type="evidence" value="ECO:0007669"/>
    <property type="project" value="UniProtKB-EC"/>
</dbReference>
<keyword evidence="8 10" id="KW-0320">Glycogen biosynthesis</keyword>
<dbReference type="InterPro" id="IPR004193">
    <property type="entry name" value="Glyco_hydro_13_N"/>
</dbReference>